<dbReference type="PANTHER" id="PTHR43654:SF1">
    <property type="entry name" value="ISOPENTENYL PHOSPHATE KINASE"/>
    <property type="match status" value="1"/>
</dbReference>
<evidence type="ECO:0000313" key="7">
    <source>
        <dbReference type="Proteomes" id="UP000241890"/>
    </source>
</evidence>
<dbReference type="InterPro" id="IPR036393">
    <property type="entry name" value="AceGlu_kinase-like_sf"/>
</dbReference>
<evidence type="ECO:0000256" key="4">
    <source>
        <dbReference type="ARBA" id="ARBA00022840"/>
    </source>
</evidence>
<dbReference type="GO" id="GO:0005829">
    <property type="term" value="C:cytosol"/>
    <property type="evidence" value="ECO:0007669"/>
    <property type="project" value="TreeGrafter"/>
</dbReference>
<keyword evidence="7" id="KW-1185">Reference proteome</keyword>
<accession>A0A2R5GQA2</accession>
<dbReference type="GO" id="GO:0016301">
    <property type="term" value="F:kinase activity"/>
    <property type="evidence" value="ECO:0007669"/>
    <property type="project" value="UniProtKB-KW"/>
</dbReference>
<dbReference type="InParanoid" id="A0A2R5GQA2"/>
<gene>
    <name evidence="6" type="ORF">FCC1311_090202</name>
</gene>
<dbReference type="GO" id="GO:0005524">
    <property type="term" value="F:ATP binding"/>
    <property type="evidence" value="ECO:0007669"/>
    <property type="project" value="UniProtKB-KW"/>
</dbReference>
<dbReference type="GO" id="GO:0102043">
    <property type="term" value="F:isopentenyl phosphate kinase activity"/>
    <property type="evidence" value="ECO:0007669"/>
    <property type="project" value="TreeGrafter"/>
</dbReference>
<dbReference type="GO" id="GO:0016114">
    <property type="term" value="P:terpenoid biosynthetic process"/>
    <property type="evidence" value="ECO:0007669"/>
    <property type="project" value="TreeGrafter"/>
</dbReference>
<dbReference type="OrthoDB" id="1934954at2759"/>
<proteinExistence type="predicted"/>
<keyword evidence="2" id="KW-0547">Nucleotide-binding</keyword>
<evidence type="ECO:0000256" key="2">
    <source>
        <dbReference type="ARBA" id="ARBA00022741"/>
    </source>
</evidence>
<evidence type="ECO:0000259" key="5">
    <source>
        <dbReference type="Pfam" id="PF00696"/>
    </source>
</evidence>
<organism evidence="6 7">
    <name type="scientific">Hondaea fermentalgiana</name>
    <dbReference type="NCBI Taxonomy" id="2315210"/>
    <lineage>
        <taxon>Eukaryota</taxon>
        <taxon>Sar</taxon>
        <taxon>Stramenopiles</taxon>
        <taxon>Bigyra</taxon>
        <taxon>Labyrinthulomycetes</taxon>
        <taxon>Thraustochytrida</taxon>
        <taxon>Thraustochytriidae</taxon>
        <taxon>Hondaea</taxon>
    </lineage>
</organism>
<dbReference type="Gene3D" id="3.40.1160.10">
    <property type="entry name" value="Acetylglutamate kinase-like"/>
    <property type="match status" value="1"/>
</dbReference>
<evidence type="ECO:0000256" key="1">
    <source>
        <dbReference type="ARBA" id="ARBA00022679"/>
    </source>
</evidence>
<keyword evidence="3" id="KW-0418">Kinase</keyword>
<name>A0A2R5GQA2_9STRA</name>
<comment type="caution">
    <text evidence="6">The sequence shown here is derived from an EMBL/GenBank/DDBJ whole genome shotgun (WGS) entry which is preliminary data.</text>
</comment>
<dbReference type="PANTHER" id="PTHR43654">
    <property type="entry name" value="GLUTAMATE 5-KINASE"/>
    <property type="match status" value="1"/>
</dbReference>
<dbReference type="EMBL" id="BEYU01000131">
    <property type="protein sequence ID" value="GBG32795.1"/>
    <property type="molecule type" value="Genomic_DNA"/>
</dbReference>
<dbReference type="Proteomes" id="UP000241890">
    <property type="component" value="Unassembled WGS sequence"/>
</dbReference>
<dbReference type="AlphaFoldDB" id="A0A2R5GQA2"/>
<reference evidence="6 7" key="1">
    <citation type="submission" date="2017-12" db="EMBL/GenBank/DDBJ databases">
        <title>Sequencing, de novo assembly and annotation of complete genome of a new Thraustochytrid species, strain FCC1311.</title>
        <authorList>
            <person name="Sedici K."/>
            <person name="Godart F."/>
            <person name="Aiese Cigliano R."/>
            <person name="Sanseverino W."/>
            <person name="Barakat M."/>
            <person name="Ortet P."/>
            <person name="Marechal E."/>
            <person name="Cagnac O."/>
            <person name="Amato A."/>
        </authorList>
    </citation>
    <scope>NUCLEOTIDE SEQUENCE [LARGE SCALE GENOMIC DNA]</scope>
</reference>
<keyword evidence="1" id="KW-0808">Transferase</keyword>
<keyword evidence="4" id="KW-0067">ATP-binding</keyword>
<dbReference type="SUPFAM" id="SSF53633">
    <property type="entry name" value="Carbamate kinase-like"/>
    <property type="match status" value="1"/>
</dbReference>
<feature type="domain" description="Aspartate/glutamate/uridylate kinase" evidence="5">
    <location>
        <begin position="4"/>
        <end position="256"/>
    </location>
</feature>
<dbReference type="InterPro" id="IPR001048">
    <property type="entry name" value="Asp/Glu/Uridylate_kinase"/>
</dbReference>
<evidence type="ECO:0000256" key="3">
    <source>
        <dbReference type="ARBA" id="ARBA00022777"/>
    </source>
</evidence>
<protein>
    <recommendedName>
        <fullName evidence="5">Aspartate/glutamate/uridylate kinase domain-containing protein</fullName>
    </recommendedName>
</protein>
<evidence type="ECO:0000313" key="6">
    <source>
        <dbReference type="EMBL" id="GBG32795.1"/>
    </source>
</evidence>
<dbReference type="Pfam" id="PF00696">
    <property type="entry name" value="AA_kinase"/>
    <property type="match status" value="1"/>
</dbReference>
<sequence length="297" mass="31111">MRELVLVKLGGGAITDKHSLCEANDVALDALTGALAQVWKKGIDLIVVHGAGSFGHLRCRAWQLQRGRALDAAGAAALPLDGNGLDCASQDAAVSRVREDLLTLHAKVLASLNRHGVPTRSRAPHELGILGTGMKLEADLASLFIGRLAPERFVDVTLGDVVDCRSPQDFGVLSGDDLMARLALDLPGVTRAVFAVEGVDGLLRAPPRDGEPQQLVPEWHPDDPLPGTQHDDTVDVTGGIFLKVNRAAEMARHGVTTKLVRAVADRCLAACAGDNACPGTLVCLPGANVAEEASTSS</sequence>